<name>A0A6A7ASD5_9PLEO</name>
<gene>
    <name evidence="2" type="ORF">T440DRAFT_542572</name>
</gene>
<feature type="region of interest" description="Disordered" evidence="1">
    <location>
        <begin position="101"/>
        <end position="195"/>
    </location>
</feature>
<keyword evidence="3" id="KW-1185">Reference proteome</keyword>
<evidence type="ECO:0000313" key="3">
    <source>
        <dbReference type="Proteomes" id="UP000799423"/>
    </source>
</evidence>
<dbReference type="AlphaFoldDB" id="A0A6A7ASD5"/>
<accession>A0A6A7ASD5</accession>
<proteinExistence type="predicted"/>
<dbReference type="OrthoDB" id="3784793at2759"/>
<evidence type="ECO:0000256" key="1">
    <source>
        <dbReference type="SAM" id="MobiDB-lite"/>
    </source>
</evidence>
<evidence type="ECO:0000313" key="2">
    <source>
        <dbReference type="EMBL" id="KAF2846226.1"/>
    </source>
</evidence>
<reference evidence="2" key="1">
    <citation type="submission" date="2020-01" db="EMBL/GenBank/DDBJ databases">
        <authorList>
            <consortium name="DOE Joint Genome Institute"/>
            <person name="Haridas S."/>
            <person name="Albert R."/>
            <person name="Binder M."/>
            <person name="Bloem J."/>
            <person name="Labutti K."/>
            <person name="Salamov A."/>
            <person name="Andreopoulos B."/>
            <person name="Baker S.E."/>
            <person name="Barry K."/>
            <person name="Bills G."/>
            <person name="Bluhm B.H."/>
            <person name="Cannon C."/>
            <person name="Castanera R."/>
            <person name="Culley D.E."/>
            <person name="Daum C."/>
            <person name="Ezra D."/>
            <person name="Gonzalez J.B."/>
            <person name="Henrissat B."/>
            <person name="Kuo A."/>
            <person name="Liang C."/>
            <person name="Lipzen A."/>
            <person name="Lutzoni F."/>
            <person name="Magnuson J."/>
            <person name="Mondo S."/>
            <person name="Nolan M."/>
            <person name="Ohm R."/>
            <person name="Pangilinan J."/>
            <person name="Park H.-J."/>
            <person name="Ramirez L."/>
            <person name="Alfaro M."/>
            <person name="Sun H."/>
            <person name="Tritt A."/>
            <person name="Yoshinaga Y."/>
            <person name="Zwiers L.-H."/>
            <person name="Turgeon B.G."/>
            <person name="Goodwin S.B."/>
            <person name="Spatafora J.W."/>
            <person name="Crous P.W."/>
            <person name="Grigoriev I.V."/>
        </authorList>
    </citation>
    <scope>NUCLEOTIDE SEQUENCE</scope>
    <source>
        <strain evidence="2">IPT5</strain>
    </source>
</reference>
<protein>
    <submittedName>
        <fullName evidence="2">Uncharacterized protein</fullName>
    </submittedName>
</protein>
<dbReference type="Proteomes" id="UP000799423">
    <property type="component" value="Unassembled WGS sequence"/>
</dbReference>
<dbReference type="EMBL" id="MU006337">
    <property type="protein sequence ID" value="KAF2846226.1"/>
    <property type="molecule type" value="Genomic_DNA"/>
</dbReference>
<feature type="compositionally biased region" description="Polar residues" evidence="1">
    <location>
        <begin position="116"/>
        <end position="130"/>
    </location>
</feature>
<sequence>MPFHDQESEDFDRDCATFPAYLDYLYGPDKRNDYYGEEEGTIPFMPQQPILYTHSTPSQTQTYGDRDRDKSIATIDLRHPADALDAGPIPQQSVLQNYNHGLGERFSPSEPHRQTHGSASSPVGTPTASGNVGRRSAQDSAVSLPLPQSAKRVLVRSSSATDIEEDVMRHGQKRRKTEGIVSSAPPPLSTMKPGLGSSNVRPDLNPELEQLNNCSLLRPGDLLQDPRFAFIREARRQQINTNITQLWADWSKGSPAVTLRLNMVRDITRKLHTARIQWEQGNLQGQNQQAGVPQSAPVQETKRSDEIRMPQNPFKPSEPQQYQQAVQQQDDIAPVLRENLDRFAPTAWAYLQLAIGTDRTSKMYAISKLEAMKTEIPSEGYAYLQKLLWRMTQASKAGEDPLSVIGS</sequence>
<feature type="region of interest" description="Disordered" evidence="1">
    <location>
        <begin position="282"/>
        <end position="318"/>
    </location>
</feature>
<organism evidence="2 3">
    <name type="scientific">Plenodomus tracheiphilus IPT5</name>
    <dbReference type="NCBI Taxonomy" id="1408161"/>
    <lineage>
        <taxon>Eukaryota</taxon>
        <taxon>Fungi</taxon>
        <taxon>Dikarya</taxon>
        <taxon>Ascomycota</taxon>
        <taxon>Pezizomycotina</taxon>
        <taxon>Dothideomycetes</taxon>
        <taxon>Pleosporomycetidae</taxon>
        <taxon>Pleosporales</taxon>
        <taxon>Pleosporineae</taxon>
        <taxon>Leptosphaeriaceae</taxon>
        <taxon>Plenodomus</taxon>
    </lineage>
</organism>